<dbReference type="RefSeq" id="WP_054968121.1">
    <property type="nucleotide sequence ID" value="NZ_LJCO01000020.1"/>
</dbReference>
<feature type="transmembrane region" description="Helical" evidence="7">
    <location>
        <begin position="104"/>
        <end position="124"/>
    </location>
</feature>
<evidence type="ECO:0000259" key="8">
    <source>
        <dbReference type="Pfam" id="PF00892"/>
    </source>
</evidence>
<dbReference type="GO" id="GO:0005886">
    <property type="term" value="C:plasma membrane"/>
    <property type="evidence" value="ECO:0007669"/>
    <property type="project" value="UniProtKB-SubCell"/>
</dbReference>
<evidence type="ECO:0000256" key="4">
    <source>
        <dbReference type="ARBA" id="ARBA00022692"/>
    </source>
</evidence>
<evidence type="ECO:0000256" key="5">
    <source>
        <dbReference type="ARBA" id="ARBA00022989"/>
    </source>
</evidence>
<feature type="transmembrane region" description="Helical" evidence="7">
    <location>
        <begin position="188"/>
        <end position="208"/>
    </location>
</feature>
<comment type="caution">
    <text evidence="9">The sequence shown here is derived from an EMBL/GenBank/DDBJ whole genome shotgun (WGS) entry which is preliminary data.</text>
</comment>
<dbReference type="PANTHER" id="PTHR32322">
    <property type="entry name" value="INNER MEMBRANE TRANSPORTER"/>
    <property type="match status" value="1"/>
</dbReference>
<dbReference type="InterPro" id="IPR050638">
    <property type="entry name" value="AA-Vitamin_Transporters"/>
</dbReference>
<keyword evidence="3" id="KW-1003">Cell membrane</keyword>
<evidence type="ECO:0000313" key="9">
    <source>
        <dbReference type="EMBL" id="KPV44886.1"/>
    </source>
</evidence>
<dbReference type="PATRIC" id="fig|471514.4.peg.3157"/>
<dbReference type="AlphaFoldDB" id="A0A0P9GUF0"/>
<feature type="transmembrane region" description="Helical" evidence="7">
    <location>
        <begin position="42"/>
        <end position="62"/>
    </location>
</feature>
<keyword evidence="6 7" id="KW-0472">Membrane</keyword>
<protein>
    <submittedName>
        <fullName evidence="9">Multidrug transporter</fullName>
    </submittedName>
</protein>
<reference evidence="9 10" key="1">
    <citation type="submission" date="2015-09" db="EMBL/GenBank/DDBJ databases">
        <title>Draft genome sequence of Alicyclobacillus ferrooxydans DSM 22381.</title>
        <authorList>
            <person name="Hemp J."/>
        </authorList>
    </citation>
    <scope>NUCLEOTIDE SEQUENCE [LARGE SCALE GENOMIC DNA]</scope>
    <source>
        <strain evidence="9 10">TC-34</strain>
    </source>
</reference>
<feature type="transmembrane region" description="Helical" evidence="7">
    <location>
        <begin position="14"/>
        <end position="36"/>
    </location>
</feature>
<organism evidence="9 10">
    <name type="scientific">Alicyclobacillus ferrooxydans</name>
    <dbReference type="NCBI Taxonomy" id="471514"/>
    <lineage>
        <taxon>Bacteria</taxon>
        <taxon>Bacillati</taxon>
        <taxon>Bacillota</taxon>
        <taxon>Bacilli</taxon>
        <taxon>Bacillales</taxon>
        <taxon>Alicyclobacillaceae</taxon>
        <taxon>Alicyclobacillus</taxon>
    </lineage>
</organism>
<feature type="transmembrane region" description="Helical" evidence="7">
    <location>
        <begin position="74"/>
        <end position="98"/>
    </location>
</feature>
<evidence type="ECO:0000256" key="1">
    <source>
        <dbReference type="ARBA" id="ARBA00004651"/>
    </source>
</evidence>
<comment type="similarity">
    <text evidence="2">Belongs to the EamA transporter family.</text>
</comment>
<evidence type="ECO:0000256" key="6">
    <source>
        <dbReference type="ARBA" id="ARBA00023136"/>
    </source>
</evidence>
<evidence type="ECO:0000256" key="2">
    <source>
        <dbReference type="ARBA" id="ARBA00007362"/>
    </source>
</evidence>
<dbReference type="PANTHER" id="PTHR32322:SF18">
    <property type="entry name" value="S-ADENOSYLMETHIONINE_S-ADENOSYLHOMOCYSTEINE TRANSPORTER"/>
    <property type="match status" value="1"/>
</dbReference>
<dbReference type="InterPro" id="IPR037185">
    <property type="entry name" value="EmrE-like"/>
</dbReference>
<dbReference type="Proteomes" id="UP000050482">
    <property type="component" value="Unassembled WGS sequence"/>
</dbReference>
<gene>
    <name evidence="9" type="ORF">AN477_04970</name>
</gene>
<accession>A0A0P9GUF0</accession>
<dbReference type="SUPFAM" id="SSF103481">
    <property type="entry name" value="Multidrug resistance efflux transporter EmrE"/>
    <property type="match status" value="2"/>
</dbReference>
<dbReference type="STRING" id="471514.AN477_04970"/>
<keyword evidence="4 7" id="KW-0812">Transmembrane</keyword>
<keyword evidence="5 7" id="KW-1133">Transmembrane helix</keyword>
<proteinExistence type="inferred from homology"/>
<dbReference type="Pfam" id="PF00892">
    <property type="entry name" value="EamA"/>
    <property type="match status" value="2"/>
</dbReference>
<evidence type="ECO:0000256" key="3">
    <source>
        <dbReference type="ARBA" id="ARBA00022475"/>
    </source>
</evidence>
<keyword evidence="10" id="KW-1185">Reference proteome</keyword>
<sequence length="331" mass="36452">MTKSADGREATRSLWWIALGAGLWGLDGVFIVSLLHHFTSTQIVFLEHLVLAVFAIPILVIHRHELRLLNKGDWLAVVFVAWGGSALASIFFTLAFVYGNVNVVLILQKMQPLFAVLLAAWILKERLRREYWILFVAAVIGAYFLTFGFHFSISKGGLGSLVGGIFALAAAALWGGSTVMGKRLVGKVSFTTVTALRFAVALPLLFVIVVVEHPHPSRMLGAFHVTSVWFNLLYQTLVPSLVSLLIYYRGLGKVRASQATLAELAFPATGLLVNYLFLHQTFTPGQWVGFIIVWLAIAQLSRMPSSVTEKEEVATSTPPITFATNQVLEKQ</sequence>
<feature type="transmembrane region" description="Helical" evidence="7">
    <location>
        <begin position="157"/>
        <end position="176"/>
    </location>
</feature>
<evidence type="ECO:0000256" key="7">
    <source>
        <dbReference type="SAM" id="Phobius"/>
    </source>
</evidence>
<feature type="domain" description="EamA" evidence="8">
    <location>
        <begin position="14"/>
        <end position="146"/>
    </location>
</feature>
<evidence type="ECO:0000313" key="10">
    <source>
        <dbReference type="Proteomes" id="UP000050482"/>
    </source>
</evidence>
<feature type="domain" description="EamA" evidence="8">
    <location>
        <begin position="163"/>
        <end position="299"/>
    </location>
</feature>
<feature type="transmembrane region" description="Helical" evidence="7">
    <location>
        <begin position="131"/>
        <end position="151"/>
    </location>
</feature>
<comment type="subcellular location">
    <subcellularLocation>
        <location evidence="1">Cell membrane</location>
        <topology evidence="1">Multi-pass membrane protein</topology>
    </subcellularLocation>
</comment>
<dbReference type="EMBL" id="LJCO01000020">
    <property type="protein sequence ID" value="KPV44886.1"/>
    <property type="molecule type" value="Genomic_DNA"/>
</dbReference>
<feature type="transmembrane region" description="Helical" evidence="7">
    <location>
        <begin position="228"/>
        <end position="248"/>
    </location>
</feature>
<name>A0A0P9GUF0_9BACL</name>
<dbReference type="InterPro" id="IPR000620">
    <property type="entry name" value="EamA_dom"/>
</dbReference>